<dbReference type="Proteomes" id="UP000054321">
    <property type="component" value="Unassembled WGS sequence"/>
</dbReference>
<accession>A0A0C3G8W3</accession>
<reference evidence="3" key="2">
    <citation type="submission" date="2015-01" db="EMBL/GenBank/DDBJ databases">
        <title>Evolutionary Origins and Diversification of the Mycorrhizal Mutualists.</title>
        <authorList>
            <consortium name="DOE Joint Genome Institute"/>
            <consortium name="Mycorrhizal Genomics Consortium"/>
            <person name="Kohler A."/>
            <person name="Kuo A."/>
            <person name="Nagy L.G."/>
            <person name="Floudas D."/>
            <person name="Copeland A."/>
            <person name="Barry K.W."/>
            <person name="Cichocki N."/>
            <person name="Veneault-Fourrey C."/>
            <person name="LaButti K."/>
            <person name="Lindquist E.A."/>
            <person name="Lipzen A."/>
            <person name="Lundell T."/>
            <person name="Morin E."/>
            <person name="Murat C."/>
            <person name="Riley R."/>
            <person name="Ohm R."/>
            <person name="Sun H."/>
            <person name="Tunlid A."/>
            <person name="Henrissat B."/>
            <person name="Grigoriev I.V."/>
            <person name="Hibbett D.S."/>
            <person name="Martin F."/>
        </authorList>
    </citation>
    <scope>NUCLEOTIDE SEQUENCE [LARGE SCALE GENOMIC DNA]</scope>
    <source>
        <strain evidence="3">Zn</strain>
    </source>
</reference>
<feature type="region of interest" description="Disordered" evidence="1">
    <location>
        <begin position="1"/>
        <end position="30"/>
    </location>
</feature>
<name>A0A0C3G8W3_OIDMZ</name>
<keyword evidence="3" id="KW-1185">Reference proteome</keyword>
<dbReference type="OrthoDB" id="3590852at2759"/>
<evidence type="ECO:0000313" key="3">
    <source>
        <dbReference type="Proteomes" id="UP000054321"/>
    </source>
</evidence>
<evidence type="ECO:0000256" key="1">
    <source>
        <dbReference type="SAM" id="MobiDB-lite"/>
    </source>
</evidence>
<sequence>MGDEFEEDVTDAIDRSSANRNSVPPCSDSNYNSPYVSNSVNLNTPPLALTPSSSFASPNKRLATPPPALELDRIPNIQYFQVQWVYIENLGRLDPKLSWEPINGTRTKWLVYNDSGDLYDAESPGPLGIILLDQLGPFVRLRSAENNFNKNRPEFSLQLEIGEQPLGILKNLVRRRERNLTVVNPLRIKVAESDITFSSFTPGGPFPSAFDGTSTDDDRDGDTIDASCFTTGDKVAIQAWFGTYVFTDKSGKTASGPTFRLPKLWRLQAGISTPSSVNNSPVTKRKRLF</sequence>
<feature type="compositionally biased region" description="Acidic residues" evidence="1">
    <location>
        <begin position="1"/>
        <end position="11"/>
    </location>
</feature>
<evidence type="ECO:0000313" key="2">
    <source>
        <dbReference type="EMBL" id="KIM92625.1"/>
    </source>
</evidence>
<dbReference type="AlphaFoldDB" id="A0A0C3G8W3"/>
<protein>
    <submittedName>
        <fullName evidence="2">Uncharacterized protein</fullName>
    </submittedName>
</protein>
<dbReference type="EMBL" id="KN832914">
    <property type="protein sequence ID" value="KIM92625.1"/>
    <property type="molecule type" value="Genomic_DNA"/>
</dbReference>
<proteinExistence type="predicted"/>
<reference evidence="2 3" key="1">
    <citation type="submission" date="2014-04" db="EMBL/GenBank/DDBJ databases">
        <authorList>
            <consortium name="DOE Joint Genome Institute"/>
            <person name="Kuo A."/>
            <person name="Martino E."/>
            <person name="Perotto S."/>
            <person name="Kohler A."/>
            <person name="Nagy L.G."/>
            <person name="Floudas D."/>
            <person name="Copeland A."/>
            <person name="Barry K.W."/>
            <person name="Cichocki N."/>
            <person name="Veneault-Fourrey C."/>
            <person name="LaButti K."/>
            <person name="Lindquist E.A."/>
            <person name="Lipzen A."/>
            <person name="Lundell T."/>
            <person name="Morin E."/>
            <person name="Murat C."/>
            <person name="Sun H."/>
            <person name="Tunlid A."/>
            <person name="Henrissat B."/>
            <person name="Grigoriev I.V."/>
            <person name="Hibbett D.S."/>
            <person name="Martin F."/>
            <person name="Nordberg H.P."/>
            <person name="Cantor M.N."/>
            <person name="Hua S.X."/>
        </authorList>
    </citation>
    <scope>NUCLEOTIDE SEQUENCE [LARGE SCALE GENOMIC DNA]</scope>
    <source>
        <strain evidence="2 3">Zn</strain>
    </source>
</reference>
<gene>
    <name evidence="2" type="ORF">OIDMADRAFT_62392</name>
</gene>
<dbReference type="HOGENOM" id="CLU_1078223_0_0_1"/>
<organism evidence="2 3">
    <name type="scientific">Oidiodendron maius (strain Zn)</name>
    <dbReference type="NCBI Taxonomy" id="913774"/>
    <lineage>
        <taxon>Eukaryota</taxon>
        <taxon>Fungi</taxon>
        <taxon>Dikarya</taxon>
        <taxon>Ascomycota</taxon>
        <taxon>Pezizomycotina</taxon>
        <taxon>Leotiomycetes</taxon>
        <taxon>Leotiomycetes incertae sedis</taxon>
        <taxon>Myxotrichaceae</taxon>
        <taxon>Oidiodendron</taxon>
    </lineage>
</organism>
<dbReference type="InParanoid" id="A0A0C3G8W3"/>